<comment type="caution">
    <text evidence="1">The sequence shown here is derived from an EMBL/GenBank/DDBJ whole genome shotgun (WGS) entry which is preliminary data.</text>
</comment>
<proteinExistence type="predicted"/>
<name>A0A0G0JC46_9BACT</name>
<reference evidence="1 2" key="1">
    <citation type="journal article" date="2015" name="Nature">
        <title>rRNA introns, odd ribosomes, and small enigmatic genomes across a large radiation of phyla.</title>
        <authorList>
            <person name="Brown C.T."/>
            <person name="Hug L.A."/>
            <person name="Thomas B.C."/>
            <person name="Sharon I."/>
            <person name="Castelle C.J."/>
            <person name="Singh A."/>
            <person name="Wilkins M.J."/>
            <person name="Williams K.H."/>
            <person name="Banfield J.F."/>
        </authorList>
    </citation>
    <scope>NUCLEOTIDE SEQUENCE [LARGE SCALE GENOMIC DNA]</scope>
</reference>
<dbReference type="AlphaFoldDB" id="A0A0G0JC46"/>
<dbReference type="EMBL" id="LBSV01000006">
    <property type="protein sequence ID" value="KKQ25726.1"/>
    <property type="molecule type" value="Genomic_DNA"/>
</dbReference>
<sequence>MSYRIETRYGGVRSIISDDERATDVNIDEGFAYVKGTNGMTYACYIDDILMRSEGELGRVCIPQTIKTLESKLAQISQIELEKFIESVSEDRGIHSGRLELTLKYGHPSYNELAWKILAHHFAIGDEALTGLLGNNIFRNMPENQAVGFKKRLMREGRLEKKPIGSLKDLKPNSTHLLSNKKILFIK</sequence>
<accession>A0A0G0JC46</accession>
<gene>
    <name evidence="1" type="ORF">US40_C0006G0043</name>
</gene>
<dbReference type="Proteomes" id="UP000034917">
    <property type="component" value="Unassembled WGS sequence"/>
</dbReference>
<protein>
    <submittedName>
        <fullName evidence="1">Uncharacterized protein</fullName>
    </submittedName>
</protein>
<organism evidence="1 2">
    <name type="scientific">Candidatus Roizmanbacteria bacterium GW2011_GWC2_37_13</name>
    <dbReference type="NCBI Taxonomy" id="1618486"/>
    <lineage>
        <taxon>Bacteria</taxon>
        <taxon>Candidatus Roizmaniibacteriota</taxon>
    </lineage>
</organism>
<evidence type="ECO:0000313" key="1">
    <source>
        <dbReference type="EMBL" id="KKQ25726.1"/>
    </source>
</evidence>
<evidence type="ECO:0000313" key="2">
    <source>
        <dbReference type="Proteomes" id="UP000034917"/>
    </source>
</evidence>